<dbReference type="AlphaFoldDB" id="A0A5N7FW63"/>
<feature type="transmembrane region" description="Helical" evidence="1">
    <location>
        <begin position="7"/>
        <end position="28"/>
    </location>
</feature>
<feature type="transmembrane region" description="Helical" evidence="1">
    <location>
        <begin position="103"/>
        <end position="121"/>
    </location>
</feature>
<sequence>MKFKNLIIFYVFLDAVLILFMAAFGYIYLLNSQVAFICSTFILFTSYYGYKKRINEKSINYQLSAQEKSFFDDNEEDDNDLDIKEIKKKAKFKKMDIVGAFKPYRLLGYITLILAFFMLLRRELFEPFSFLLGLVLMPLGVFLAGVFTRGK</sequence>
<name>A0A5N7FW63_CAMFE</name>
<dbReference type="Proteomes" id="UP000535509">
    <property type="component" value="Unassembled WGS sequence"/>
</dbReference>
<evidence type="ECO:0000313" key="4">
    <source>
        <dbReference type="EMBL" id="EAK0452357.1"/>
    </source>
</evidence>
<dbReference type="RefSeq" id="WP_011732107.1">
    <property type="nucleotide sequence ID" value="NZ_AABUZP020000005.1"/>
</dbReference>
<feature type="transmembrane region" description="Helical" evidence="1">
    <location>
        <begin position="34"/>
        <end position="50"/>
    </location>
</feature>
<dbReference type="EMBL" id="AACCXK010000002">
    <property type="protein sequence ID" value="EAK0452357.1"/>
    <property type="molecule type" value="Genomic_DNA"/>
</dbReference>
<organism evidence="4">
    <name type="scientific">Campylobacter fetus</name>
    <dbReference type="NCBI Taxonomy" id="196"/>
    <lineage>
        <taxon>Bacteria</taxon>
        <taxon>Pseudomonadati</taxon>
        <taxon>Campylobacterota</taxon>
        <taxon>Epsilonproteobacteria</taxon>
        <taxon>Campylobacterales</taxon>
        <taxon>Campylobacteraceae</taxon>
        <taxon>Campylobacter</taxon>
    </lineage>
</organism>
<evidence type="ECO:0000313" key="6">
    <source>
        <dbReference type="Proteomes" id="UP000535509"/>
    </source>
</evidence>
<gene>
    <name evidence="4" type="ORF">AAH17_01590</name>
    <name evidence="5" type="ORF">AAH24_00565</name>
    <name evidence="2" type="ORF">BVH53_04180</name>
    <name evidence="3" type="ORF">CX802_07190</name>
</gene>
<proteinExistence type="predicted"/>
<evidence type="ECO:0000256" key="1">
    <source>
        <dbReference type="SAM" id="Phobius"/>
    </source>
</evidence>
<evidence type="ECO:0000313" key="3">
    <source>
        <dbReference type="EMBL" id="EAI8859606.1"/>
    </source>
</evidence>
<dbReference type="Proteomes" id="UP000557842">
    <property type="component" value="Unassembled WGS sequence"/>
</dbReference>
<dbReference type="EMBL" id="AACCXM010000001">
    <property type="protein sequence ID" value="EAK0467867.1"/>
    <property type="molecule type" value="Genomic_DNA"/>
</dbReference>
<keyword evidence="1" id="KW-0812">Transmembrane</keyword>
<accession>A0A5N7FW63</accession>
<dbReference type="EMBL" id="AABTCC010000022">
    <property type="protein sequence ID" value="EAI8859606.1"/>
    <property type="molecule type" value="Genomic_DNA"/>
</dbReference>
<feature type="transmembrane region" description="Helical" evidence="1">
    <location>
        <begin position="127"/>
        <end position="147"/>
    </location>
</feature>
<dbReference type="EMBL" id="AABQDW010000005">
    <property type="protein sequence ID" value="EAI5407894.1"/>
    <property type="molecule type" value="Genomic_DNA"/>
</dbReference>
<reference evidence="4 7" key="1">
    <citation type="submission" date="2018-05" db="EMBL/GenBank/DDBJ databases">
        <authorList>
            <consortium name="PulseNet: The National Subtyping Network for Foodborne Disease Surveillance"/>
            <person name="Tarr C.L."/>
            <person name="Trees E."/>
            <person name="Katz L.S."/>
            <person name="Carleton-Romer H.A."/>
            <person name="Stroika S."/>
            <person name="Kucerova Z."/>
            <person name="Roache K.F."/>
            <person name="Sabol A.L."/>
            <person name="Besser J."/>
            <person name="Gerner-Smidt P."/>
        </authorList>
    </citation>
    <scope>NUCLEOTIDE SEQUENCE</scope>
    <source>
        <strain evidence="4">2014D-0197</strain>
        <strain evidence="2 7">2016D-0221</strain>
        <strain evidence="5">D4313</strain>
        <strain evidence="3 6">PNUSAC001503</strain>
    </source>
</reference>
<protein>
    <submittedName>
        <fullName evidence="4">Uncharacterized protein</fullName>
    </submittedName>
</protein>
<evidence type="ECO:0000313" key="5">
    <source>
        <dbReference type="EMBL" id="EAK0467867.1"/>
    </source>
</evidence>
<keyword evidence="1" id="KW-0472">Membrane</keyword>
<dbReference type="OMA" id="GYKKRIN"/>
<keyword evidence="1" id="KW-1133">Transmembrane helix</keyword>
<evidence type="ECO:0000313" key="2">
    <source>
        <dbReference type="EMBL" id="EAI5407894.1"/>
    </source>
</evidence>
<keyword evidence="6" id="KW-1185">Reference proteome</keyword>
<comment type="caution">
    <text evidence="4">The sequence shown here is derived from an EMBL/GenBank/DDBJ whole genome shotgun (WGS) entry which is preliminary data.</text>
</comment>
<evidence type="ECO:0000313" key="7">
    <source>
        <dbReference type="Proteomes" id="UP000557842"/>
    </source>
</evidence>